<keyword evidence="6" id="KW-1185">Reference proteome</keyword>
<comment type="caution">
    <text evidence="5">The sequence shown here is derived from an EMBL/GenBank/DDBJ whole genome shotgun (WGS) entry which is preliminary data.</text>
</comment>
<dbReference type="InterPro" id="IPR025652">
    <property type="entry name" value="TesB_C"/>
</dbReference>
<feature type="domain" description="Acyl-CoA thioesterase-like N-terminal HotDog" evidence="4">
    <location>
        <begin position="24"/>
        <end position="105"/>
    </location>
</feature>
<evidence type="ECO:0000313" key="5">
    <source>
        <dbReference type="EMBL" id="TQS44746.1"/>
    </source>
</evidence>
<evidence type="ECO:0000259" key="3">
    <source>
        <dbReference type="Pfam" id="PF02551"/>
    </source>
</evidence>
<dbReference type="GO" id="GO:0047617">
    <property type="term" value="F:fatty acyl-CoA hydrolase activity"/>
    <property type="evidence" value="ECO:0007669"/>
    <property type="project" value="InterPro"/>
</dbReference>
<dbReference type="SUPFAM" id="SSF54637">
    <property type="entry name" value="Thioesterase/thiol ester dehydrase-isomerase"/>
    <property type="match status" value="2"/>
</dbReference>
<dbReference type="InterPro" id="IPR049449">
    <property type="entry name" value="TesB_ACOT8-like_N"/>
</dbReference>
<dbReference type="OrthoDB" id="9781019at2"/>
<organism evidence="5 6">
    <name type="scientific">Cryptosporangium phraense</name>
    <dbReference type="NCBI Taxonomy" id="2593070"/>
    <lineage>
        <taxon>Bacteria</taxon>
        <taxon>Bacillati</taxon>
        <taxon>Actinomycetota</taxon>
        <taxon>Actinomycetes</taxon>
        <taxon>Cryptosporangiales</taxon>
        <taxon>Cryptosporangiaceae</taxon>
        <taxon>Cryptosporangium</taxon>
    </lineage>
</organism>
<dbReference type="Pfam" id="PF13622">
    <property type="entry name" value="4HBT_3"/>
    <property type="match status" value="1"/>
</dbReference>
<gene>
    <name evidence="5" type="ORF">FL583_12330</name>
</gene>
<evidence type="ECO:0000256" key="2">
    <source>
        <dbReference type="ARBA" id="ARBA00022801"/>
    </source>
</evidence>
<accession>A0A545ATU4</accession>
<dbReference type="CDD" id="cd03445">
    <property type="entry name" value="Thioesterase_II_repeat2"/>
    <property type="match status" value="1"/>
</dbReference>
<dbReference type="GO" id="GO:0009062">
    <property type="term" value="P:fatty acid catabolic process"/>
    <property type="evidence" value="ECO:0007669"/>
    <property type="project" value="TreeGrafter"/>
</dbReference>
<dbReference type="InterPro" id="IPR042171">
    <property type="entry name" value="Acyl-CoA_hotdog"/>
</dbReference>
<protein>
    <submittedName>
        <fullName evidence="5">Acyl-CoA thioesterase II</fullName>
    </submittedName>
</protein>
<dbReference type="PANTHER" id="PTHR11066">
    <property type="entry name" value="ACYL-COA THIOESTERASE"/>
    <property type="match status" value="1"/>
</dbReference>
<evidence type="ECO:0000313" key="6">
    <source>
        <dbReference type="Proteomes" id="UP000317982"/>
    </source>
</evidence>
<proteinExistence type="inferred from homology"/>
<keyword evidence="2" id="KW-0378">Hydrolase</keyword>
<feature type="domain" description="Acyl-CoA thioesterase 2 C-terminal" evidence="3">
    <location>
        <begin position="157"/>
        <end position="282"/>
    </location>
</feature>
<dbReference type="Proteomes" id="UP000317982">
    <property type="component" value="Unassembled WGS sequence"/>
</dbReference>
<dbReference type="Pfam" id="PF02551">
    <property type="entry name" value="Acyl_CoA_thio"/>
    <property type="match status" value="1"/>
</dbReference>
<dbReference type="InterPro" id="IPR003703">
    <property type="entry name" value="Acyl_CoA_thio"/>
</dbReference>
<evidence type="ECO:0000256" key="1">
    <source>
        <dbReference type="ARBA" id="ARBA00006538"/>
    </source>
</evidence>
<dbReference type="GO" id="GO:0006637">
    <property type="term" value="P:acyl-CoA metabolic process"/>
    <property type="evidence" value="ECO:0007669"/>
    <property type="project" value="InterPro"/>
</dbReference>
<comment type="similarity">
    <text evidence="1">Belongs to the C/M/P thioester hydrolase family.</text>
</comment>
<dbReference type="EMBL" id="VIRS01000007">
    <property type="protein sequence ID" value="TQS44746.1"/>
    <property type="molecule type" value="Genomic_DNA"/>
</dbReference>
<dbReference type="CDD" id="cd03444">
    <property type="entry name" value="Thioesterase_II_repeat1"/>
    <property type="match status" value="1"/>
</dbReference>
<sequence length="287" mass="31265">MDVTFAELVDLKPADDGTFLALPADRSSGPRIFGGQLVGQALAAAARTVAAERPPHSLHGHFLHAGTPDEPIEYRVTSLRDGRAQSVRQVLAVQDDPLFLLTASFAVRPSGGVLEHQVPQAPPIDPDAVPTLEETFAASEPGFREWFTGHILPKPIDFRFVERPARDYVLTGDAGPLGQELLVRVRDDLADDPATHASGLAYFSDMFLLSSALHPHRAMIGKPGLRVASLDHAVWFHGEARTDEWLRYRMTSDWAGEGRGLCRGEIFDARGRLIATVVQEGLIKPSA</sequence>
<dbReference type="PANTHER" id="PTHR11066:SF34">
    <property type="entry name" value="ACYL-COENZYME A THIOESTERASE 8"/>
    <property type="match status" value="1"/>
</dbReference>
<dbReference type="InterPro" id="IPR029069">
    <property type="entry name" value="HotDog_dom_sf"/>
</dbReference>
<dbReference type="InParanoid" id="A0A545ATU4"/>
<evidence type="ECO:0000259" key="4">
    <source>
        <dbReference type="Pfam" id="PF13622"/>
    </source>
</evidence>
<reference evidence="5 6" key="1">
    <citation type="submission" date="2019-07" db="EMBL/GenBank/DDBJ databases">
        <title>Cryptosporangium phraense sp. nov., isolated from plant litter.</title>
        <authorList>
            <person name="Suriyachadkun C."/>
        </authorList>
    </citation>
    <scope>NUCLEOTIDE SEQUENCE [LARGE SCALE GENOMIC DNA]</scope>
    <source>
        <strain evidence="5 6">A-T 5661</strain>
    </source>
</reference>
<dbReference type="Gene3D" id="2.40.160.210">
    <property type="entry name" value="Acyl-CoA thioesterase, double hotdog domain"/>
    <property type="match status" value="1"/>
</dbReference>
<dbReference type="RefSeq" id="WP_142704728.1">
    <property type="nucleotide sequence ID" value="NZ_VIRS01000007.1"/>
</dbReference>
<dbReference type="AlphaFoldDB" id="A0A545ATU4"/>
<name>A0A545ATU4_9ACTN</name>